<protein>
    <submittedName>
        <fullName evidence="6">Pimeloyl-ACP methyl ester carboxylesterase</fullName>
    </submittedName>
</protein>
<comment type="similarity">
    <text evidence="1">Belongs to the peptidase S33 family.</text>
</comment>
<proteinExistence type="inferred from homology"/>
<dbReference type="PANTHER" id="PTHR43248:SF29">
    <property type="entry name" value="TRIPEPTIDYL AMINOPEPTIDASE"/>
    <property type="match status" value="1"/>
</dbReference>
<dbReference type="InterPro" id="IPR000073">
    <property type="entry name" value="AB_hydrolase_1"/>
</dbReference>
<keyword evidence="2 4" id="KW-0732">Signal</keyword>
<dbReference type="Pfam" id="PF00561">
    <property type="entry name" value="Abhydrolase_1"/>
    <property type="match status" value="1"/>
</dbReference>
<dbReference type="GO" id="GO:0016787">
    <property type="term" value="F:hydrolase activity"/>
    <property type="evidence" value="ECO:0007669"/>
    <property type="project" value="UniProtKB-KW"/>
</dbReference>
<dbReference type="Gene3D" id="3.40.50.1820">
    <property type="entry name" value="alpha/beta hydrolase"/>
    <property type="match status" value="1"/>
</dbReference>
<feature type="signal peptide" evidence="4">
    <location>
        <begin position="1"/>
        <end position="26"/>
    </location>
</feature>
<evidence type="ECO:0000259" key="5">
    <source>
        <dbReference type="Pfam" id="PF00561"/>
    </source>
</evidence>
<name>A0A7W5UZL1_9ACTN</name>
<comment type="caution">
    <text evidence="6">The sequence shown here is derived from an EMBL/GenBank/DDBJ whole genome shotgun (WGS) entry which is preliminary data.</text>
</comment>
<evidence type="ECO:0000256" key="2">
    <source>
        <dbReference type="ARBA" id="ARBA00022729"/>
    </source>
</evidence>
<dbReference type="EMBL" id="JACIBV010000001">
    <property type="protein sequence ID" value="MBB3727617.1"/>
    <property type="molecule type" value="Genomic_DNA"/>
</dbReference>
<keyword evidence="3" id="KW-0378">Hydrolase</keyword>
<evidence type="ECO:0000313" key="7">
    <source>
        <dbReference type="Proteomes" id="UP000579945"/>
    </source>
</evidence>
<dbReference type="GeneID" id="95389906"/>
<dbReference type="AlphaFoldDB" id="A0A7W5UZL1"/>
<evidence type="ECO:0000256" key="3">
    <source>
        <dbReference type="ARBA" id="ARBA00022801"/>
    </source>
</evidence>
<dbReference type="InterPro" id="IPR051601">
    <property type="entry name" value="Serine_prot/Carboxylest_S33"/>
</dbReference>
<dbReference type="PANTHER" id="PTHR43248">
    <property type="entry name" value="2-SUCCINYL-6-HYDROXY-2,4-CYCLOHEXADIENE-1-CARBOXYLATE SYNTHASE"/>
    <property type="match status" value="1"/>
</dbReference>
<keyword evidence="7" id="KW-1185">Reference proteome</keyword>
<accession>A0A7W5UZL1</accession>
<evidence type="ECO:0000256" key="4">
    <source>
        <dbReference type="SAM" id="SignalP"/>
    </source>
</evidence>
<organism evidence="6 7">
    <name type="scientific">Nonomuraea dietziae</name>
    <dbReference type="NCBI Taxonomy" id="65515"/>
    <lineage>
        <taxon>Bacteria</taxon>
        <taxon>Bacillati</taxon>
        <taxon>Actinomycetota</taxon>
        <taxon>Actinomycetes</taxon>
        <taxon>Streptosporangiales</taxon>
        <taxon>Streptosporangiaceae</taxon>
        <taxon>Nonomuraea</taxon>
    </lineage>
</organism>
<evidence type="ECO:0000256" key="1">
    <source>
        <dbReference type="ARBA" id="ARBA00010088"/>
    </source>
</evidence>
<dbReference type="Proteomes" id="UP000579945">
    <property type="component" value="Unassembled WGS sequence"/>
</dbReference>
<feature type="domain" description="AB hydrolase-1" evidence="5">
    <location>
        <begin position="105"/>
        <end position="480"/>
    </location>
</feature>
<gene>
    <name evidence="6" type="ORF">FHR33_003477</name>
</gene>
<reference evidence="6 7" key="1">
    <citation type="submission" date="2020-08" db="EMBL/GenBank/DDBJ databases">
        <title>Sequencing the genomes of 1000 actinobacteria strains.</title>
        <authorList>
            <person name="Klenk H.-P."/>
        </authorList>
    </citation>
    <scope>NUCLEOTIDE SEQUENCE [LARGE SCALE GENOMIC DNA]</scope>
    <source>
        <strain evidence="6 7">DSM 44320</strain>
    </source>
</reference>
<feature type="chain" id="PRO_5031078821" evidence="4">
    <location>
        <begin position="27"/>
        <end position="537"/>
    </location>
</feature>
<dbReference type="RefSeq" id="WP_312895569.1">
    <property type="nucleotide sequence ID" value="NZ_JACIBV010000001.1"/>
</dbReference>
<dbReference type="InterPro" id="IPR029058">
    <property type="entry name" value="AB_hydrolase_fold"/>
</dbReference>
<sequence>MKRFVGIGAGLALLVAGLGGAGSAEANAGSGVIWGPCVKQPSLAARVLGSLGFIDRPEVEPEQPGVECATLRVPLDHRDPHGQKIKLALNRVKGSVSRDANHLGTLLVNPGGPGASGLALATHVASALPPDLAARYDVVGFDPRGVGKSEPALRCVDPAKYFTAPRPDQVPRSFAAERVLLGRAQEYAARCGNMWAWMLPHLTSENTVRDMDAIRAALGEERISYFGYSYGTYLGAVYASLFPGRLKRLVLDSTVDPKGVWYKANLAQNLAFERRHRDFLAWTAKHNAVYRLGRTVKETSFAYYSMRHRLAARAAGGKVGASELDDLFTLGGYANQMWPSLAGAWSRYVRQGDVQGLVEVWKQHGQNSAEDENGYAVYLGVQCTDASWPRTWTTWRTDMARLHRVAPFLTWPNAWYNAPCAFWATPAGTPVTLRAARELPPILMIQSRRDAATPYEGAVNMRGLFPSARMLVVPGGNHGVALGGDSCVDQHLFRYLEDGSLPSARANCPGVPEPTPMARMAAGDAPHLRLMEALGRR</sequence>
<evidence type="ECO:0000313" key="6">
    <source>
        <dbReference type="EMBL" id="MBB3727617.1"/>
    </source>
</evidence>
<dbReference type="SUPFAM" id="SSF53474">
    <property type="entry name" value="alpha/beta-Hydrolases"/>
    <property type="match status" value="1"/>
</dbReference>